<protein>
    <submittedName>
        <fullName evidence="1">Uncharacterized protein</fullName>
    </submittedName>
</protein>
<evidence type="ECO:0000313" key="1">
    <source>
        <dbReference type="EMBL" id="WFG74176.1"/>
    </source>
</evidence>
<name>A0A9Y1QZK6_9CAUD</name>
<reference evidence="1 2" key="1">
    <citation type="submission" date="2022-11" db="EMBL/GenBank/DDBJ databases">
        <authorList>
            <person name="Naknaen A."/>
            <person name="Wannasrichan W."/>
            <person name="Poochit P."/>
            <person name="Chaikeeratisak V."/>
        </authorList>
    </citation>
    <scope>NUCLEOTIDE SEQUENCE [LARGE SCALE GENOMIC DNA]</scope>
</reference>
<organism evidence="1 2">
    <name type="scientific">Pseudomonas phage SPA01</name>
    <dbReference type="NCBI Taxonomy" id="3003719"/>
    <lineage>
        <taxon>Viruses</taxon>
        <taxon>Duplodnaviria</taxon>
        <taxon>Heunggongvirae</taxon>
        <taxon>Uroviricota</taxon>
        <taxon>Caudoviricetes</taxon>
        <taxon>Vandenendeviridae</taxon>
        <taxon>Skurskavirinae</taxon>
        <taxon>Pakpunavirus</taxon>
        <taxon>Pakpunavirus SPA01</taxon>
    </lineage>
</organism>
<gene>
    <name evidence="1" type="ORF">DOEKDBNA_00135</name>
</gene>
<evidence type="ECO:0000313" key="2">
    <source>
        <dbReference type="Proteomes" id="UP001213466"/>
    </source>
</evidence>
<dbReference type="Proteomes" id="UP001213466">
    <property type="component" value="Segment"/>
</dbReference>
<sequence length="77" mass="8882">MEKYSKKRLMQTSEPYGSATYALDVAAGLQRTRFCEFTCVTADNRVISIWEYNDVEPDKPVFNGQQRILVPTFEEVV</sequence>
<dbReference type="EMBL" id="OP875100">
    <property type="protein sequence ID" value="WFG74176.1"/>
    <property type="molecule type" value="Genomic_DNA"/>
</dbReference>
<proteinExistence type="predicted"/>
<accession>A0A9Y1QZK6</accession>
<keyword evidence="2" id="KW-1185">Reference proteome</keyword>